<dbReference type="GO" id="GO:0005634">
    <property type="term" value="C:nucleus"/>
    <property type="evidence" value="ECO:0007669"/>
    <property type="project" value="UniProtKB-SubCell"/>
</dbReference>
<feature type="domain" description="SP-RING-type" evidence="13">
    <location>
        <begin position="351"/>
        <end position="432"/>
    </location>
</feature>
<evidence type="ECO:0000313" key="15">
    <source>
        <dbReference type="Proteomes" id="UP000623129"/>
    </source>
</evidence>
<dbReference type="CDD" id="cd15570">
    <property type="entry name" value="PHD_Bye1p_SIZ1_like"/>
    <property type="match status" value="1"/>
</dbReference>
<keyword evidence="7" id="KW-0833">Ubl conjugation pathway</keyword>
<name>A0A833R8I2_9POAL</name>
<evidence type="ECO:0000256" key="9">
    <source>
        <dbReference type="ARBA" id="ARBA00023242"/>
    </source>
</evidence>
<dbReference type="InterPro" id="IPR001965">
    <property type="entry name" value="Znf_PHD"/>
</dbReference>
<dbReference type="PROSITE" id="PS01359">
    <property type="entry name" value="ZF_PHD_1"/>
    <property type="match status" value="1"/>
</dbReference>
<dbReference type="Proteomes" id="UP000623129">
    <property type="component" value="Unassembled WGS sequence"/>
</dbReference>
<evidence type="ECO:0000256" key="1">
    <source>
        <dbReference type="ARBA" id="ARBA00004123"/>
    </source>
</evidence>
<dbReference type="Gene3D" id="3.30.40.10">
    <property type="entry name" value="Zinc/RING finger domain, C3HC4 (zinc finger)"/>
    <property type="match status" value="2"/>
</dbReference>
<dbReference type="AlphaFoldDB" id="A0A833R8I2"/>
<feature type="region of interest" description="Disordered" evidence="11">
    <location>
        <begin position="614"/>
        <end position="633"/>
    </location>
</feature>
<keyword evidence="15" id="KW-1185">Reference proteome</keyword>
<dbReference type="PROSITE" id="PS51044">
    <property type="entry name" value="ZF_SP_RING"/>
    <property type="match status" value="1"/>
</dbReference>
<evidence type="ECO:0000259" key="12">
    <source>
        <dbReference type="PROSITE" id="PS50800"/>
    </source>
</evidence>
<feature type="region of interest" description="Disordered" evidence="11">
    <location>
        <begin position="812"/>
        <end position="884"/>
    </location>
</feature>
<dbReference type="GO" id="GO:0016925">
    <property type="term" value="P:protein sumoylation"/>
    <property type="evidence" value="ECO:0007669"/>
    <property type="project" value="UniProtKB-UniPathway"/>
</dbReference>
<dbReference type="Gene3D" id="1.10.720.30">
    <property type="entry name" value="SAP domain"/>
    <property type="match status" value="1"/>
</dbReference>
<dbReference type="InterPro" id="IPR013083">
    <property type="entry name" value="Znf_RING/FYVE/PHD"/>
</dbReference>
<keyword evidence="9" id="KW-0539">Nucleus</keyword>
<comment type="caution">
    <text evidence="14">The sequence shown here is derived from an EMBL/GenBank/DDBJ whole genome shotgun (WGS) entry which is preliminary data.</text>
</comment>
<comment type="pathway">
    <text evidence="2">Protein modification; protein sumoylation.</text>
</comment>
<protein>
    <submittedName>
        <fullName evidence="14">E3 SUMO-protein ligase SIZ1</fullName>
    </submittedName>
</protein>
<dbReference type="UniPathway" id="UPA00886"/>
<dbReference type="InterPro" id="IPR003034">
    <property type="entry name" value="SAP_dom"/>
</dbReference>
<evidence type="ECO:0000259" key="13">
    <source>
        <dbReference type="PROSITE" id="PS51044"/>
    </source>
</evidence>
<evidence type="ECO:0000256" key="6">
    <source>
        <dbReference type="ARBA" id="ARBA00022771"/>
    </source>
</evidence>
<dbReference type="PANTHER" id="PTHR10782">
    <property type="entry name" value="ZINC FINGER MIZ DOMAIN-CONTAINING PROTEIN"/>
    <property type="match status" value="1"/>
</dbReference>
<dbReference type="GO" id="GO:0016874">
    <property type="term" value="F:ligase activity"/>
    <property type="evidence" value="ECO:0007669"/>
    <property type="project" value="UniProtKB-KW"/>
</dbReference>
<comment type="subcellular location">
    <subcellularLocation>
        <location evidence="1">Nucleus</location>
    </subcellularLocation>
</comment>
<evidence type="ECO:0000256" key="11">
    <source>
        <dbReference type="SAM" id="MobiDB-lite"/>
    </source>
</evidence>
<evidence type="ECO:0000256" key="10">
    <source>
        <dbReference type="PROSITE-ProRule" id="PRU00452"/>
    </source>
</evidence>
<feature type="domain" description="SAP" evidence="12">
    <location>
        <begin position="11"/>
        <end position="45"/>
    </location>
</feature>
<dbReference type="InterPro" id="IPR004181">
    <property type="entry name" value="Znf_MIZ"/>
</dbReference>
<dbReference type="InterPro" id="IPR031141">
    <property type="entry name" value="SIZ1/2_SP-RING"/>
</dbReference>
<dbReference type="CDD" id="cd16792">
    <property type="entry name" value="SP-RING_Siz-like"/>
    <property type="match status" value="1"/>
</dbReference>
<dbReference type="InterPro" id="IPR019786">
    <property type="entry name" value="Zinc_finger_PHD-type_CS"/>
</dbReference>
<evidence type="ECO:0000256" key="7">
    <source>
        <dbReference type="ARBA" id="ARBA00022786"/>
    </source>
</evidence>
<sequence>MDLVTSCREKLQYFRIKELKDVLTQLHLAKQGKKQDLVDRILMLVSEDPGAHRWGRRSALGKEAVAKIIDDTYRKLQVHGAPDLGTRSQSSSDFTNLPIRPKEEVEAPPAPTMKVRCLCGNTYVTDSMILCDDVKCKVWQHLSCVIIPEKPMEGVRPEYPEIFYCELCRLSRADPFWVTNSQPLPAYKFASSGLAPDGSNTIQSVEKTFQLSRYDRELLQRTDYDLQVWCMLLNDKVQFRMHWPQHAELQVNGINVRVIPRPGQQILGINGRDDGPVITTLSREGHNKICLTRCDTRTFCFGIRIARKRTVQQVLDMVPKEAIGEPLEDALARVKRCVGGGKDSDNADSDSDLEVVAESVTVNLRCPMSGSRIKTSGRFKPCAHIACFDLEAFVELNQRSKKWQCPTCMKNYSLENIVIDPYFNLITSMMRKCGEDVCEVEVKPDGCWRVKGETEHKELTKWHSPDGSLCAVREEVEAKKPMVEKADLIKPEPTSDGHTGLKIGIKRNRNGMWEVSKHDDLANKRPSIAGNHIHGKPENNVPRAIQMTSSGSSFRDGDDSSVNQDGGVHFDLSLNNGHEFDSVALNFDSGYNLVEDRGPSRPNDKDVIVLSDSDDGNPNYEAGPSGEASVFPFSNPHPSVSGRYAEDPAYGTNGGTTSLGLFNNPDEFDKFDINTLSMPGSHMSSLGYQFFGSNDNDPVDPLGLAPSNGYDLTTDVSAIGDAIGDPQDFVNSHNTNPDLHGSLVANPLAFGGDDPTLQIFLPTQPSGTTLQDDASERGNMGNGLHPDDWMSLSLAAGGSHVDTTDLFIRQPQQQPTAKSSMLGGSINDASAIHLGSNGDERHNRPDPSSDMQGPDYGFPQSHQIQPHRNDFCYNLDTDSDSDGF</sequence>
<keyword evidence="4" id="KW-0808">Transferase</keyword>
<evidence type="ECO:0000313" key="14">
    <source>
        <dbReference type="EMBL" id="KAF3336999.1"/>
    </source>
</evidence>
<evidence type="ECO:0000256" key="5">
    <source>
        <dbReference type="ARBA" id="ARBA00022723"/>
    </source>
</evidence>
<dbReference type="OrthoDB" id="28127at2759"/>
<dbReference type="SUPFAM" id="SSF57903">
    <property type="entry name" value="FYVE/PHD zinc finger"/>
    <property type="match status" value="1"/>
</dbReference>
<evidence type="ECO:0000256" key="4">
    <source>
        <dbReference type="ARBA" id="ARBA00022679"/>
    </source>
</evidence>
<keyword evidence="14" id="KW-0436">Ligase</keyword>
<feature type="compositionally biased region" description="Basic and acidic residues" evidence="11">
    <location>
        <begin position="838"/>
        <end position="847"/>
    </location>
</feature>
<organism evidence="14 15">
    <name type="scientific">Carex littledalei</name>
    <dbReference type="NCBI Taxonomy" id="544730"/>
    <lineage>
        <taxon>Eukaryota</taxon>
        <taxon>Viridiplantae</taxon>
        <taxon>Streptophyta</taxon>
        <taxon>Embryophyta</taxon>
        <taxon>Tracheophyta</taxon>
        <taxon>Spermatophyta</taxon>
        <taxon>Magnoliopsida</taxon>
        <taxon>Liliopsida</taxon>
        <taxon>Poales</taxon>
        <taxon>Cyperaceae</taxon>
        <taxon>Cyperoideae</taxon>
        <taxon>Cariceae</taxon>
        <taxon>Carex</taxon>
        <taxon>Carex subgen. Euthyceras</taxon>
    </lineage>
</organism>
<dbReference type="GO" id="GO:0000785">
    <property type="term" value="C:chromatin"/>
    <property type="evidence" value="ECO:0007669"/>
    <property type="project" value="TreeGrafter"/>
</dbReference>
<comment type="similarity">
    <text evidence="3">Belongs to the PIAS family.</text>
</comment>
<dbReference type="Pfam" id="PF02891">
    <property type="entry name" value="zf-MIZ"/>
    <property type="match status" value="1"/>
</dbReference>
<evidence type="ECO:0000256" key="3">
    <source>
        <dbReference type="ARBA" id="ARBA00005383"/>
    </source>
</evidence>
<evidence type="ECO:0000256" key="2">
    <source>
        <dbReference type="ARBA" id="ARBA00004718"/>
    </source>
</evidence>
<dbReference type="InterPro" id="IPR036361">
    <property type="entry name" value="SAP_dom_sf"/>
</dbReference>
<reference evidence="14" key="1">
    <citation type="submission" date="2020-01" db="EMBL/GenBank/DDBJ databases">
        <title>Genome sequence of Kobresia littledalei, the first chromosome-level genome in the family Cyperaceae.</title>
        <authorList>
            <person name="Qu G."/>
        </authorList>
    </citation>
    <scope>NUCLEOTIDE SEQUENCE</scope>
    <source>
        <strain evidence="14">C.B.Clarke</strain>
        <tissue evidence="14">Leaf</tissue>
    </source>
</reference>
<dbReference type="Pfam" id="PF02037">
    <property type="entry name" value="SAP"/>
    <property type="match status" value="1"/>
</dbReference>
<dbReference type="GO" id="GO:0061665">
    <property type="term" value="F:SUMO ligase activity"/>
    <property type="evidence" value="ECO:0007669"/>
    <property type="project" value="TreeGrafter"/>
</dbReference>
<dbReference type="PROSITE" id="PS50800">
    <property type="entry name" value="SAP"/>
    <property type="match status" value="1"/>
</dbReference>
<accession>A0A833R8I2</accession>
<dbReference type="SUPFAM" id="SSF68906">
    <property type="entry name" value="SAP domain"/>
    <property type="match status" value="1"/>
</dbReference>
<gene>
    <name evidence="14" type="ORF">FCM35_KLT19585</name>
</gene>
<keyword evidence="5" id="KW-0479">Metal-binding</keyword>
<evidence type="ECO:0000256" key="8">
    <source>
        <dbReference type="ARBA" id="ARBA00022833"/>
    </source>
</evidence>
<dbReference type="SMART" id="SM00249">
    <property type="entry name" value="PHD"/>
    <property type="match status" value="1"/>
</dbReference>
<dbReference type="GO" id="GO:0008270">
    <property type="term" value="F:zinc ion binding"/>
    <property type="evidence" value="ECO:0007669"/>
    <property type="project" value="UniProtKB-KW"/>
</dbReference>
<dbReference type="PANTHER" id="PTHR10782:SF102">
    <property type="entry name" value="E3 SUMO-PROTEIN LIGASE SIZ1"/>
    <property type="match status" value="1"/>
</dbReference>
<keyword evidence="8" id="KW-0862">Zinc</keyword>
<dbReference type="InterPro" id="IPR011011">
    <property type="entry name" value="Znf_FYVE_PHD"/>
</dbReference>
<keyword evidence="6 10" id="KW-0863">Zinc-finger</keyword>
<proteinExistence type="inferred from homology"/>
<dbReference type="EMBL" id="SWLB01000007">
    <property type="protein sequence ID" value="KAF3336999.1"/>
    <property type="molecule type" value="Genomic_DNA"/>
</dbReference>
<dbReference type="FunFam" id="1.10.720.30:FF:000014">
    <property type="entry name" value="E3 SUMO-protein ligase SIZ1"/>
    <property type="match status" value="1"/>
</dbReference>